<evidence type="ECO:0000313" key="2">
    <source>
        <dbReference type="Proteomes" id="UP000499080"/>
    </source>
</evidence>
<dbReference type="AlphaFoldDB" id="A0A4Y2NH43"/>
<dbReference type="OrthoDB" id="6432178at2759"/>
<evidence type="ECO:0008006" key="3">
    <source>
        <dbReference type="Google" id="ProtNLM"/>
    </source>
</evidence>
<reference evidence="1 2" key="1">
    <citation type="journal article" date="2019" name="Sci. Rep.">
        <title>Orb-weaving spider Araneus ventricosus genome elucidates the spidroin gene catalogue.</title>
        <authorList>
            <person name="Kono N."/>
            <person name="Nakamura H."/>
            <person name="Ohtoshi R."/>
            <person name="Moran D.A.P."/>
            <person name="Shinohara A."/>
            <person name="Yoshida Y."/>
            <person name="Fujiwara M."/>
            <person name="Mori M."/>
            <person name="Tomita M."/>
            <person name="Arakawa K."/>
        </authorList>
    </citation>
    <scope>NUCLEOTIDE SEQUENCE [LARGE SCALE GENOMIC DNA]</scope>
</reference>
<sequence>MFISGRDWRANSGTLSMTYTALLRPVLEYGYQIYQVASQRNLNKLERVQLSTVRIITGLQSFCPKVIVLFEAYLQSWSLRRQTNSARYIAKLKSLGSFNRTSKFILQWASNQRLKKDCPIGVIWKGGFLDFNIEPCIPFSCLTPTTSSDKVSFNDQLFPSTSKQPQHPEMMRQLSLQVINNIPSQALALYTDGSKSDSGRTGSGVYAKAEDGLVFRCRFRNPDNCSVSDRIFLQSENPWILPFVLKLATSIF</sequence>
<dbReference type="EMBL" id="BGPR01009143">
    <property type="protein sequence ID" value="GBN38232.1"/>
    <property type="molecule type" value="Genomic_DNA"/>
</dbReference>
<proteinExistence type="predicted"/>
<name>A0A4Y2NH43_ARAVE</name>
<gene>
    <name evidence="1" type="ORF">AVEN_153296_1</name>
</gene>
<keyword evidence="2" id="KW-1185">Reference proteome</keyword>
<organism evidence="1 2">
    <name type="scientific">Araneus ventricosus</name>
    <name type="common">Orbweaver spider</name>
    <name type="synonym">Epeira ventricosa</name>
    <dbReference type="NCBI Taxonomy" id="182803"/>
    <lineage>
        <taxon>Eukaryota</taxon>
        <taxon>Metazoa</taxon>
        <taxon>Ecdysozoa</taxon>
        <taxon>Arthropoda</taxon>
        <taxon>Chelicerata</taxon>
        <taxon>Arachnida</taxon>
        <taxon>Araneae</taxon>
        <taxon>Araneomorphae</taxon>
        <taxon>Entelegynae</taxon>
        <taxon>Araneoidea</taxon>
        <taxon>Araneidae</taxon>
        <taxon>Araneus</taxon>
    </lineage>
</organism>
<protein>
    <recommendedName>
        <fullName evidence="3">RNase H type-1 domain-containing protein</fullName>
    </recommendedName>
</protein>
<comment type="caution">
    <text evidence="1">The sequence shown here is derived from an EMBL/GenBank/DDBJ whole genome shotgun (WGS) entry which is preliminary data.</text>
</comment>
<dbReference type="Proteomes" id="UP000499080">
    <property type="component" value="Unassembled WGS sequence"/>
</dbReference>
<accession>A0A4Y2NH43</accession>
<evidence type="ECO:0000313" key="1">
    <source>
        <dbReference type="EMBL" id="GBN38232.1"/>
    </source>
</evidence>